<evidence type="ECO:0000256" key="4">
    <source>
        <dbReference type="ARBA" id="ARBA00023136"/>
    </source>
</evidence>
<feature type="transmembrane region" description="Helical" evidence="5">
    <location>
        <begin position="28"/>
        <end position="53"/>
    </location>
</feature>
<dbReference type="EMBL" id="JAUMSQ010000492">
    <property type="protein sequence ID" value="MDO3640192.1"/>
    <property type="molecule type" value="Genomic_DNA"/>
</dbReference>
<evidence type="ECO:0000256" key="2">
    <source>
        <dbReference type="ARBA" id="ARBA00022692"/>
    </source>
</evidence>
<keyword evidence="4 5" id="KW-0472">Membrane</keyword>
<comment type="caution">
    <text evidence="7">The sequence shown here is derived from an EMBL/GenBank/DDBJ whole genome shotgun (WGS) entry which is preliminary data.</text>
</comment>
<dbReference type="Gene3D" id="1.20.1560.10">
    <property type="entry name" value="ABC transporter type 1, transmembrane domain"/>
    <property type="match status" value="1"/>
</dbReference>
<feature type="transmembrane region" description="Helical" evidence="5">
    <location>
        <begin position="59"/>
        <end position="78"/>
    </location>
</feature>
<sequence length="101" mass="10268">LPAVRLDWFDADNTATARQAIAATGPDLVGLVVNLLTPLLNAVLLPLAVALALFAVAPWQLGAAALAGVVVLLAAMAASGRLSRQADRVAGDSNSALTERI</sequence>
<dbReference type="PROSITE" id="PS50929">
    <property type="entry name" value="ABC_TM1F"/>
    <property type="match status" value="1"/>
</dbReference>
<feature type="non-terminal residue" evidence="7">
    <location>
        <position position="1"/>
    </location>
</feature>
<keyword evidence="8" id="KW-1185">Reference proteome</keyword>
<comment type="subcellular location">
    <subcellularLocation>
        <location evidence="1">Cell membrane</location>
        <topology evidence="1">Multi-pass membrane protein</topology>
    </subcellularLocation>
</comment>
<evidence type="ECO:0000256" key="3">
    <source>
        <dbReference type="ARBA" id="ARBA00022989"/>
    </source>
</evidence>
<protein>
    <submittedName>
        <fullName evidence="7">Iron ABC transporter permease</fullName>
    </submittedName>
</protein>
<evidence type="ECO:0000256" key="5">
    <source>
        <dbReference type="SAM" id="Phobius"/>
    </source>
</evidence>
<dbReference type="Proteomes" id="UP001168823">
    <property type="component" value="Unassembled WGS sequence"/>
</dbReference>
<evidence type="ECO:0000256" key="1">
    <source>
        <dbReference type="ARBA" id="ARBA00004651"/>
    </source>
</evidence>
<proteinExistence type="predicted"/>
<reference evidence="7" key="1">
    <citation type="submission" date="2023-07" db="EMBL/GenBank/DDBJ databases">
        <title>Mycolicibacterium sp. nov., a novel bacterial species.</title>
        <authorList>
            <person name="Cao Y."/>
        </authorList>
    </citation>
    <scope>NUCLEOTIDE SEQUENCE</scope>
    <source>
        <strain evidence="7">KC 300</strain>
    </source>
</reference>
<feature type="non-terminal residue" evidence="7">
    <location>
        <position position="101"/>
    </location>
</feature>
<evidence type="ECO:0000313" key="8">
    <source>
        <dbReference type="Proteomes" id="UP001168823"/>
    </source>
</evidence>
<feature type="domain" description="ABC transmembrane type-1" evidence="6">
    <location>
        <begin position="1"/>
        <end position="101"/>
    </location>
</feature>
<evidence type="ECO:0000259" key="6">
    <source>
        <dbReference type="PROSITE" id="PS50929"/>
    </source>
</evidence>
<keyword evidence="3 5" id="KW-1133">Transmembrane helix</keyword>
<accession>A0ABT8UQW3</accession>
<dbReference type="InterPro" id="IPR036640">
    <property type="entry name" value="ABC1_TM_sf"/>
</dbReference>
<organism evidence="7 8">
    <name type="scientific">Mycolicibacterium arseniciresistens</name>
    <dbReference type="NCBI Taxonomy" id="3062257"/>
    <lineage>
        <taxon>Bacteria</taxon>
        <taxon>Bacillati</taxon>
        <taxon>Actinomycetota</taxon>
        <taxon>Actinomycetes</taxon>
        <taxon>Mycobacteriales</taxon>
        <taxon>Mycobacteriaceae</taxon>
        <taxon>Mycolicibacterium</taxon>
    </lineage>
</organism>
<dbReference type="SUPFAM" id="SSF90123">
    <property type="entry name" value="ABC transporter transmembrane region"/>
    <property type="match status" value="1"/>
</dbReference>
<gene>
    <name evidence="7" type="ORF">Q2100_30915</name>
</gene>
<evidence type="ECO:0000313" key="7">
    <source>
        <dbReference type="EMBL" id="MDO3640192.1"/>
    </source>
</evidence>
<name>A0ABT8UQW3_9MYCO</name>
<dbReference type="InterPro" id="IPR011527">
    <property type="entry name" value="ABC1_TM_dom"/>
</dbReference>
<keyword evidence="2 5" id="KW-0812">Transmembrane</keyword>